<evidence type="ECO:0000313" key="3">
    <source>
        <dbReference type="Proteomes" id="UP000262832"/>
    </source>
</evidence>
<keyword evidence="1" id="KW-1133">Transmembrane helix</keyword>
<gene>
    <name evidence="2" type="ORF">D1115_09150</name>
</gene>
<reference evidence="2 3" key="1">
    <citation type="submission" date="2018-08" db="EMBL/GenBank/DDBJ databases">
        <title>Genomic taxonomy of the Vibrionaceae family.</title>
        <authorList>
            <person name="Gomez-Gil B."/>
            <person name="Tanaka M."/>
            <person name="Sawabe T."/>
            <person name="Enciso-Ibarra K."/>
        </authorList>
    </citation>
    <scope>NUCLEOTIDE SEQUENCE [LARGE SCALE GENOMIC DNA]</scope>
    <source>
        <strain evidence="2 3">CAIM 1831</strain>
    </source>
</reference>
<proteinExistence type="predicted"/>
<dbReference type="RefSeq" id="WP_128811085.1">
    <property type="nucleotide sequence ID" value="NZ_CP032093.1"/>
</dbReference>
<feature type="transmembrane region" description="Helical" evidence="1">
    <location>
        <begin position="6"/>
        <end position="28"/>
    </location>
</feature>
<name>A0ABN5PGF2_9VIBR</name>
<dbReference type="EMBL" id="CP032093">
    <property type="protein sequence ID" value="AXY01312.1"/>
    <property type="molecule type" value="Genomic_DNA"/>
</dbReference>
<evidence type="ECO:0000256" key="1">
    <source>
        <dbReference type="SAM" id="Phobius"/>
    </source>
</evidence>
<evidence type="ECO:0000313" key="2">
    <source>
        <dbReference type="EMBL" id="AXY01312.1"/>
    </source>
</evidence>
<accession>A0ABN5PGF2</accession>
<keyword evidence="1" id="KW-0472">Membrane</keyword>
<keyword evidence="1" id="KW-0812">Transmembrane</keyword>
<protein>
    <recommendedName>
        <fullName evidence="4">Chemotaxis protein</fullName>
    </recommendedName>
</protein>
<organism evidence="2 3">
    <name type="scientific">Vibrio alfacsensis</name>
    <dbReference type="NCBI Taxonomy" id="1074311"/>
    <lineage>
        <taxon>Bacteria</taxon>
        <taxon>Pseudomonadati</taxon>
        <taxon>Pseudomonadota</taxon>
        <taxon>Gammaproteobacteria</taxon>
        <taxon>Vibrionales</taxon>
        <taxon>Vibrionaceae</taxon>
        <taxon>Vibrio</taxon>
    </lineage>
</organism>
<sequence length="239" mass="26406">MEFTDTKIITAVIAGTAGILGAVIGGYYKTLSAKQKILELNQNYNQKLQDNYLEKAREYTESVYAPLSIALAKLSYAFRQYQINTGKSDENELLTQLSTAIVDFNSVVMELMSKGAGAFLTTELDERLQSFGAFLDASKNAEHATLKMIFGFSLPFFGSGFQETESRLSGRFARTLWSPRLAISLGGLGISYEAKEILAAPLGSRDFEERFVRDSHIINVLIKEVTLGAKAKHTMESKS</sequence>
<evidence type="ECO:0008006" key="4">
    <source>
        <dbReference type="Google" id="ProtNLM"/>
    </source>
</evidence>
<dbReference type="Proteomes" id="UP000262832">
    <property type="component" value="Chromosome I"/>
</dbReference>
<keyword evidence="3" id="KW-1185">Reference proteome</keyword>